<dbReference type="AlphaFoldDB" id="A0A0A0IBD6"/>
<dbReference type="Pfam" id="PF01345">
    <property type="entry name" value="DUF11"/>
    <property type="match status" value="4"/>
</dbReference>
<feature type="domain" description="DUF11" evidence="1">
    <location>
        <begin position="483"/>
        <end position="594"/>
    </location>
</feature>
<dbReference type="PANTHER" id="PTHR34819:SF3">
    <property type="entry name" value="CELL SURFACE PROTEIN"/>
    <property type="match status" value="1"/>
</dbReference>
<dbReference type="InterPro" id="IPR008966">
    <property type="entry name" value="Adhesion_dom_sf"/>
</dbReference>
<dbReference type="EMBL" id="JDRY01000071">
    <property type="protein sequence ID" value="KGM96930.1"/>
    <property type="molecule type" value="Genomic_DNA"/>
</dbReference>
<dbReference type="RefSeq" id="WP_039259870.1">
    <property type="nucleotide sequence ID" value="NZ_JDRY01000071.1"/>
</dbReference>
<evidence type="ECO:0000313" key="3">
    <source>
        <dbReference type="Proteomes" id="UP000030014"/>
    </source>
</evidence>
<evidence type="ECO:0000313" key="2">
    <source>
        <dbReference type="EMBL" id="KGM96930.1"/>
    </source>
</evidence>
<dbReference type="SUPFAM" id="SSF49401">
    <property type="entry name" value="Bacterial adhesins"/>
    <property type="match status" value="2"/>
</dbReference>
<dbReference type="InterPro" id="IPR051172">
    <property type="entry name" value="Chlamydia_OmcB"/>
</dbReference>
<gene>
    <name evidence="2" type="ORF">Z955_12765</name>
</gene>
<dbReference type="InterPro" id="IPR026466">
    <property type="entry name" value="Fim_isopep_form_D2_dom"/>
</dbReference>
<dbReference type="InterPro" id="IPR047589">
    <property type="entry name" value="DUF11_rpt"/>
</dbReference>
<feature type="domain" description="DUF11" evidence="1">
    <location>
        <begin position="901"/>
        <end position="1011"/>
    </location>
</feature>
<protein>
    <submittedName>
        <fullName evidence="2">Cell surface protein</fullName>
    </submittedName>
</protein>
<dbReference type="NCBIfam" id="TIGR04226">
    <property type="entry name" value="RrgB_K2N_iso_D2"/>
    <property type="match status" value="1"/>
</dbReference>
<feature type="non-terminal residue" evidence="2">
    <location>
        <position position="1157"/>
    </location>
</feature>
<organism evidence="2 3">
    <name type="scientific">Clostridium botulinum C/D str. DC5</name>
    <dbReference type="NCBI Taxonomy" id="1443128"/>
    <lineage>
        <taxon>Bacteria</taxon>
        <taxon>Bacillati</taxon>
        <taxon>Bacillota</taxon>
        <taxon>Clostridia</taxon>
        <taxon>Eubacteriales</taxon>
        <taxon>Clostridiaceae</taxon>
        <taxon>Clostridium</taxon>
    </lineage>
</organism>
<dbReference type="Proteomes" id="UP000030014">
    <property type="component" value="Unassembled WGS sequence"/>
</dbReference>
<dbReference type="PANTHER" id="PTHR34819">
    <property type="entry name" value="LARGE CYSTEINE-RICH PERIPLASMIC PROTEIN OMCB"/>
    <property type="match status" value="1"/>
</dbReference>
<accession>A0A0A0IBD6</accession>
<evidence type="ECO:0000259" key="1">
    <source>
        <dbReference type="Pfam" id="PF01345"/>
    </source>
</evidence>
<comment type="caution">
    <text evidence="2">The sequence shown here is derived from an EMBL/GenBank/DDBJ whole genome shotgun (WGS) entry which is preliminary data.</text>
</comment>
<name>A0A0A0IBD6_CLOBO</name>
<dbReference type="NCBIfam" id="TIGR01451">
    <property type="entry name" value="B_ant_repeat"/>
    <property type="match status" value="6"/>
</dbReference>
<feature type="domain" description="DUF11" evidence="1">
    <location>
        <begin position="620"/>
        <end position="730"/>
    </location>
</feature>
<dbReference type="InterPro" id="IPR001434">
    <property type="entry name" value="OmcB-like_DUF11"/>
</dbReference>
<proteinExistence type="predicted"/>
<feature type="domain" description="DUF11" evidence="1">
    <location>
        <begin position="764"/>
        <end position="862"/>
    </location>
</feature>
<reference evidence="2 3" key="1">
    <citation type="submission" date="2014-01" db="EMBL/GenBank/DDBJ databases">
        <title>Plasmidome dynamics in the species complex Clostridium novyi sensu lato converts strains of independent lineages into distinctly different pathogens.</title>
        <authorList>
            <person name="Skarin H."/>
            <person name="Segerman B."/>
        </authorList>
    </citation>
    <scope>NUCLEOTIDE SEQUENCE [LARGE SCALE GENOMIC DNA]</scope>
    <source>
        <strain evidence="2 3">DC5</strain>
    </source>
</reference>
<sequence length="1157" mass="121844">MALESRYNNVINGNIVFIGNTLGLSKAAGSQDMGTADAIGAFISTDTGIAVPTYPNGTTLNIAENSSSAILNLGTGSEVQFAYLIWGGSYQVPGMNRLEDSKKGIKFTIPPNPNFPTNVYDITADITNYVNPYPGVGYYSHLARVTQYIARGGSGTYTVGQVTGTTAPGNDVYNACGWTLVVIYKNPVFASRYINFYYGIHHISSSGSYETSLTGFETNPAPRANSARFLVSAIQGSANVKGDQVFFGPNTTNLTALSGPNNPVDNFFGSQINSSTGILDTSGTFGTRNQDVINATNISGGRQGWDITNINIESTINNSQENAILQLKTTNDNYYPNAFSFITTIKAPYMLVNLSSSKYLLGTIGDTATLTITIINSGDTDAYDLSIKADLPYGLTGVPGTVSVDGGNPGANISISSGIPIAHLPINGTATITGLIKVTNPPLAGANNYTFNAPLTYEFSNMGGTFTGDAVSRDITIYSAPVNITKTSNKNIVTPGSDTVNYTITVTNSSPATNVTSVVLTDLLPTGLSFVNNSVQVDGTNTAENITTTGVSLGTMTPNQTKVITFTSNVNSAPTTSFAYENFAKVAYEATFNSIPYSNEFTSAGYNIYTDAIIITPTFTKTSDKNIVTPGQDTVTYTVTITNATTNANTNAMLDTVFTDVIPQGLEYIPGSLTVNGLPSASYPNDNPANGIRDITMLVHGETAIIKFKANVVAEPTVGAEYQNTATLSYDFNSPAGKLQKTVNSNTYSIYSSSIVVKPTLNLTSNVSSVVLGGTIEYTATITNNNATEIENAIFSDTLPNGLSFIPGTLTINTVSNPATSLTNISLGNITTGNSVTVKYSAKVDSLPNDGATYSNAFTVNYEFQSIAGKLNYTVTSNTNTVNIDIPIRATLTLSANKTYVTSIGDTIEYTATVSNPTTNTNTNSIYNVILSDTLPNGLSYKPGSLTINGTPSNDPLSNVSLGTIAHGTSSIVKFIAVVDAEPNTGNSYTNSVNVTYKYQSASGENSANITSNSIVTYSPSIIIKPTLNLAANLTFVVLGDTITFTATITNNTSTLINNAIFRAEIPTGLSYIAGTLTINGTPYPTSPPNVDIDLGAMNPSDSFTIKYSATAASPPTTGSTYSNFFTLTYTFNSPAGVLTNTLTSNTVNITTNTVTI</sequence>
<dbReference type="Gene3D" id="2.60.40.740">
    <property type="match status" value="5"/>
</dbReference>